<name>A0A2R6XYB4_9BACL</name>
<evidence type="ECO:0000256" key="3">
    <source>
        <dbReference type="ARBA" id="ARBA00022989"/>
    </source>
</evidence>
<comment type="subcellular location">
    <subcellularLocation>
        <location evidence="1">Membrane</location>
        <topology evidence="1">Multi-pass membrane protein</topology>
    </subcellularLocation>
</comment>
<dbReference type="InterPro" id="IPR013525">
    <property type="entry name" value="ABC2_TM"/>
</dbReference>
<dbReference type="Gene3D" id="1.10.287.950">
    <property type="entry name" value="Methyl-accepting chemotaxis protein"/>
    <property type="match status" value="1"/>
</dbReference>
<keyword evidence="2 5" id="KW-0812">Transmembrane</keyword>
<feature type="transmembrane region" description="Helical" evidence="5">
    <location>
        <begin position="506"/>
        <end position="525"/>
    </location>
</feature>
<comment type="caution">
    <text evidence="7">The sequence shown here is derived from an EMBL/GenBank/DDBJ whole genome shotgun (WGS) entry which is preliminary data.</text>
</comment>
<dbReference type="NCBIfam" id="TIGR03061">
    <property type="entry name" value="pip_yhgE_Nterm"/>
    <property type="match status" value="1"/>
</dbReference>
<feature type="transmembrane region" description="Helical" evidence="5">
    <location>
        <begin position="564"/>
        <end position="580"/>
    </location>
</feature>
<feature type="domain" description="ABC-2 type transporter transmembrane" evidence="6">
    <location>
        <begin position="381"/>
        <end position="579"/>
    </location>
</feature>
<organism evidence="7 8">
    <name type="scientific">Candidatus Carbonibacillus altaicus</name>
    <dbReference type="NCBI Taxonomy" id="2163959"/>
    <lineage>
        <taxon>Bacteria</taxon>
        <taxon>Bacillati</taxon>
        <taxon>Bacillota</taxon>
        <taxon>Bacilli</taxon>
        <taxon>Bacillales</taxon>
        <taxon>Candidatus Carbonibacillus</taxon>
    </lineage>
</organism>
<evidence type="ECO:0000256" key="1">
    <source>
        <dbReference type="ARBA" id="ARBA00004141"/>
    </source>
</evidence>
<feature type="transmembrane region" description="Helical" evidence="5">
    <location>
        <begin position="478"/>
        <end position="499"/>
    </location>
</feature>
<feature type="transmembrane region" description="Helical" evidence="5">
    <location>
        <begin position="21"/>
        <end position="44"/>
    </location>
</feature>
<dbReference type="Proteomes" id="UP000244338">
    <property type="component" value="Unassembled WGS sequence"/>
</dbReference>
<dbReference type="Pfam" id="PF12698">
    <property type="entry name" value="ABC2_membrane_3"/>
    <property type="match status" value="2"/>
</dbReference>
<dbReference type="InterPro" id="IPR051328">
    <property type="entry name" value="T7SS_ABC-Transporter"/>
</dbReference>
<evidence type="ECO:0000259" key="6">
    <source>
        <dbReference type="Pfam" id="PF12698"/>
    </source>
</evidence>
<feature type="transmembrane region" description="Helical" evidence="5">
    <location>
        <begin position="407"/>
        <end position="426"/>
    </location>
</feature>
<keyword evidence="3 5" id="KW-1133">Transmembrane helix</keyword>
<dbReference type="GO" id="GO:0016020">
    <property type="term" value="C:membrane"/>
    <property type="evidence" value="ECO:0007669"/>
    <property type="project" value="UniProtKB-SubCell"/>
</dbReference>
<dbReference type="PANTHER" id="PTHR43077">
    <property type="entry name" value="TRANSPORT PERMEASE YVFS-RELATED"/>
    <property type="match status" value="1"/>
</dbReference>
<dbReference type="AlphaFoldDB" id="A0A2R6XYB4"/>
<dbReference type="NCBIfam" id="TIGR03062">
    <property type="entry name" value="pip_yhgE_Cterm"/>
    <property type="match status" value="1"/>
</dbReference>
<keyword evidence="4 5" id="KW-0472">Membrane</keyword>
<proteinExistence type="predicted"/>
<feature type="transmembrane region" description="Helical" evidence="5">
    <location>
        <begin position="446"/>
        <end position="466"/>
    </location>
</feature>
<dbReference type="InterPro" id="IPR017501">
    <property type="entry name" value="Phage_infect_YhgE_C"/>
</dbReference>
<gene>
    <name evidence="7" type="ORF">BSOLF_2204</name>
</gene>
<accession>A0A2R6XYB4</accession>
<evidence type="ECO:0000313" key="8">
    <source>
        <dbReference type="Proteomes" id="UP000244338"/>
    </source>
</evidence>
<evidence type="ECO:0000256" key="2">
    <source>
        <dbReference type="ARBA" id="ARBA00022692"/>
    </source>
</evidence>
<dbReference type="InterPro" id="IPR017500">
    <property type="entry name" value="Phage_infect_YhgE_N"/>
</dbReference>
<evidence type="ECO:0000313" key="7">
    <source>
        <dbReference type="EMBL" id="PTQ55403.1"/>
    </source>
</evidence>
<evidence type="ECO:0000256" key="5">
    <source>
        <dbReference type="SAM" id="Phobius"/>
    </source>
</evidence>
<reference evidence="8" key="1">
    <citation type="journal article" date="2018" name="Sci. Rep.">
        <title>Lignite coal burning seam in the remote Altai Mountains harbors a hydrogen-driven thermophilic microbial community.</title>
        <authorList>
            <person name="Kadnikov V.V."/>
            <person name="Mardanov A.V."/>
            <person name="Ivasenko D.A."/>
            <person name="Antsiferov D.V."/>
            <person name="Beletsky A.V."/>
            <person name="Karnachuk O.V."/>
            <person name="Ravin N.V."/>
        </authorList>
    </citation>
    <scope>NUCLEOTIDE SEQUENCE [LARGE SCALE GENOMIC DNA]</scope>
</reference>
<dbReference type="EMBL" id="PEBX01000122">
    <property type="protein sequence ID" value="PTQ55403.1"/>
    <property type="molecule type" value="Genomic_DNA"/>
</dbReference>
<dbReference type="Gene3D" id="3.40.1710.10">
    <property type="entry name" value="abc type-2 transporter like domain"/>
    <property type="match status" value="1"/>
</dbReference>
<dbReference type="GO" id="GO:0140359">
    <property type="term" value="F:ABC-type transporter activity"/>
    <property type="evidence" value="ECO:0007669"/>
    <property type="project" value="InterPro"/>
</dbReference>
<feature type="domain" description="ABC-2 type transporter transmembrane" evidence="6">
    <location>
        <begin position="32"/>
        <end position="160"/>
    </location>
</feature>
<evidence type="ECO:0000256" key="4">
    <source>
        <dbReference type="ARBA" id="ARBA00023136"/>
    </source>
</evidence>
<dbReference type="PANTHER" id="PTHR43077:SF10">
    <property type="entry name" value="TRANSPORT PERMEASE PROTEIN"/>
    <property type="match status" value="1"/>
</dbReference>
<protein>
    <submittedName>
        <fullName evidence="7">Phage infection protein</fullName>
    </submittedName>
</protein>
<sequence>MRKSIASLAQVIQMELGLFKMYQRLTLAAIVVALIPTLYVFMYLSSIWNPYGELHNLPVGLVNLDQGGTINGETVHLGEKIASQFIEEKPLNFRRFANPTEASEALRRGEIYSYLVIPQDFSTMVFSGTETAAVQVVIDQGMNYVATTILERTADELAKRVSAEVNRERWQAILLAARNAEQDVTRLKEGMKRLEEGSEALAAGLAQAAQGGKNLAQAQAQLREGLPSLREGTNTLTQGLYQTRKGSEELNAGARRLFEGAKAMQLDVHSLSDRSGVADQEWNALDKNAAVLVEGAERLSKGVNQLVTGITRLSEGGESLSRGVHQAEAGAETLTQKGQALSEALERLNNGAVDLAAGMRTLARGLEGSSFTLPEIKANPHVLANPVNVQSVKQVAVETNGQSLSPYFMALALWIGALIATFLFRATVLPEDFKRIPFLLQVLGKYVVPVLVILLAVVLLSLVIWLGFGVPVRHLEGYYLMLLAGGFGFLSITLGLVMLLGDAGKLVSVVFLVFQLSAAGGVFPIELSTPFYQAVHPLLPVTHLVKGLRAAMFGSYGGAWEGDALWLLAWSGVGLGLGFLSRQRWHYVHREQYGPALHF</sequence>